<evidence type="ECO:0000313" key="3">
    <source>
        <dbReference type="Proteomes" id="UP000238196"/>
    </source>
</evidence>
<evidence type="ECO:0000313" key="2">
    <source>
        <dbReference type="EMBL" id="PPC76231.1"/>
    </source>
</evidence>
<dbReference type="GO" id="GO:0016787">
    <property type="term" value="F:hydrolase activity"/>
    <property type="evidence" value="ECO:0007669"/>
    <property type="project" value="UniProtKB-KW"/>
</dbReference>
<dbReference type="EMBL" id="PRLP01000055">
    <property type="protein sequence ID" value="PPC76231.1"/>
    <property type="molecule type" value="Genomic_DNA"/>
</dbReference>
<comment type="caution">
    <text evidence="2">The sequence shown here is derived from an EMBL/GenBank/DDBJ whole genome shotgun (WGS) entry which is preliminary data.</text>
</comment>
<dbReference type="SUPFAM" id="SSF53474">
    <property type="entry name" value="alpha/beta-Hydrolases"/>
    <property type="match status" value="1"/>
</dbReference>
<dbReference type="OrthoDB" id="7257695at2"/>
<gene>
    <name evidence="2" type="ORF">C4K68_16470</name>
</gene>
<protein>
    <submittedName>
        <fullName evidence="2">Alpha/beta hydrolase</fullName>
    </submittedName>
</protein>
<proteinExistence type="predicted"/>
<keyword evidence="1" id="KW-0732">Signal</keyword>
<sequence>MGLGKLWRWENKGGYGTLLALLLIAMVAAAHAAPLTEPAYTSAVLTLPGSTARALYLSPAHPRAVLLMLIGGTGQLGLTADGHLAHRANVLVRTRRDWLARGYAVLLPDAPDRHSLRGQRSSSAYLAYLNRWLDRIAGQTAAPVILLGTSQGSIAAVNGAAHLAARLHGVVLSEPVTVPGGSHETVFDADLQQVALPTLIVANHDDQCPVTPASGAAQMMARMPLAQTRLAYVDGGEGNSAHCDSLSAHGYRGQEAAFVQHVATWVQQLH</sequence>
<reference evidence="2 3" key="1">
    <citation type="submission" date="2018-02" db="EMBL/GenBank/DDBJ databases">
        <title>novel marine gammaproteobacteria from coastal saline agro ecosystem.</title>
        <authorList>
            <person name="Krishnan R."/>
            <person name="Ramesh Kumar N."/>
        </authorList>
    </citation>
    <scope>NUCLEOTIDE SEQUENCE [LARGE SCALE GENOMIC DNA]</scope>
    <source>
        <strain evidence="2 3">228</strain>
    </source>
</reference>
<dbReference type="AlphaFoldDB" id="A0A2S5KN37"/>
<feature type="signal peptide" evidence="1">
    <location>
        <begin position="1"/>
        <end position="32"/>
    </location>
</feature>
<name>A0A2S5KN37_9PROT</name>
<evidence type="ECO:0000256" key="1">
    <source>
        <dbReference type="SAM" id="SignalP"/>
    </source>
</evidence>
<feature type="chain" id="PRO_5015504481" evidence="1">
    <location>
        <begin position="33"/>
        <end position="270"/>
    </location>
</feature>
<dbReference type="Gene3D" id="3.40.50.1820">
    <property type="entry name" value="alpha/beta hydrolase"/>
    <property type="match status" value="1"/>
</dbReference>
<dbReference type="Proteomes" id="UP000238196">
    <property type="component" value="Unassembled WGS sequence"/>
</dbReference>
<dbReference type="InterPro" id="IPR029058">
    <property type="entry name" value="AB_hydrolase_fold"/>
</dbReference>
<organism evidence="2 3">
    <name type="scientific">Proteobacteria bacterium 228</name>
    <dbReference type="NCBI Taxonomy" id="2083153"/>
    <lineage>
        <taxon>Bacteria</taxon>
        <taxon>Pseudomonadati</taxon>
        <taxon>Pseudomonadota</taxon>
    </lineage>
</organism>
<accession>A0A2S5KN37</accession>
<keyword evidence="2" id="KW-0378">Hydrolase</keyword>